<protein>
    <submittedName>
        <fullName evidence="2">Uncharacterized protein</fullName>
    </submittedName>
</protein>
<feature type="region of interest" description="Disordered" evidence="1">
    <location>
        <begin position="1"/>
        <end position="23"/>
    </location>
</feature>
<evidence type="ECO:0000313" key="3">
    <source>
        <dbReference type="Proteomes" id="UP001372834"/>
    </source>
</evidence>
<dbReference type="AlphaFoldDB" id="A0AAN8S906"/>
<dbReference type="Proteomes" id="UP001372834">
    <property type="component" value="Unassembled WGS sequence"/>
</dbReference>
<organism evidence="2 3">
    <name type="scientific">Polyplax serrata</name>
    <name type="common">Common mouse louse</name>
    <dbReference type="NCBI Taxonomy" id="468196"/>
    <lineage>
        <taxon>Eukaryota</taxon>
        <taxon>Metazoa</taxon>
        <taxon>Ecdysozoa</taxon>
        <taxon>Arthropoda</taxon>
        <taxon>Hexapoda</taxon>
        <taxon>Insecta</taxon>
        <taxon>Pterygota</taxon>
        <taxon>Neoptera</taxon>
        <taxon>Paraneoptera</taxon>
        <taxon>Psocodea</taxon>
        <taxon>Troctomorpha</taxon>
        <taxon>Phthiraptera</taxon>
        <taxon>Anoplura</taxon>
        <taxon>Polyplacidae</taxon>
        <taxon>Polyplax</taxon>
    </lineage>
</organism>
<comment type="caution">
    <text evidence="2">The sequence shown here is derived from an EMBL/GenBank/DDBJ whole genome shotgun (WGS) entry which is preliminary data.</text>
</comment>
<dbReference type="EMBL" id="JAWJWE010000002">
    <property type="protein sequence ID" value="KAK6642362.1"/>
    <property type="molecule type" value="Genomic_DNA"/>
</dbReference>
<evidence type="ECO:0000313" key="2">
    <source>
        <dbReference type="EMBL" id="KAK6642362.1"/>
    </source>
</evidence>
<reference evidence="2 3" key="1">
    <citation type="submission" date="2023-10" db="EMBL/GenBank/DDBJ databases">
        <title>Genomes of two closely related lineages of the louse Polyplax serrata with different host specificities.</title>
        <authorList>
            <person name="Martinu J."/>
            <person name="Tarabai H."/>
            <person name="Stefka J."/>
            <person name="Hypsa V."/>
        </authorList>
    </citation>
    <scope>NUCLEOTIDE SEQUENCE [LARGE SCALE GENOMIC DNA]</scope>
    <source>
        <strain evidence="2">HR10_N</strain>
    </source>
</reference>
<proteinExistence type="predicted"/>
<gene>
    <name evidence="2" type="ORF">RUM43_003863</name>
</gene>
<evidence type="ECO:0000256" key="1">
    <source>
        <dbReference type="SAM" id="MobiDB-lite"/>
    </source>
</evidence>
<name>A0AAN8S906_POLSC</name>
<accession>A0AAN8S906</accession>
<sequence length="101" mass="11700">MENKTEEYMSERNVKESVNARRGSEMKTNFGNIRFFTFQAQVYAGKRIFPVLLLVLLQGAARMLQTADKPWHGDQLTRVVQKVFSRKFTPSLHLKGKDHSI</sequence>